<gene>
    <name evidence="4" type="primary">PCMP-E37_2</name>
    <name evidence="4" type="ORF">CFP56_037792</name>
</gene>
<dbReference type="Gene3D" id="1.25.40.10">
    <property type="entry name" value="Tetratricopeptide repeat domain"/>
    <property type="match status" value="2"/>
</dbReference>
<feature type="region of interest" description="Disordered" evidence="3">
    <location>
        <begin position="750"/>
        <end position="775"/>
    </location>
</feature>
<dbReference type="AlphaFoldDB" id="A0AAW0J4Z7"/>
<organism evidence="4 5">
    <name type="scientific">Quercus suber</name>
    <name type="common">Cork oak</name>
    <dbReference type="NCBI Taxonomy" id="58331"/>
    <lineage>
        <taxon>Eukaryota</taxon>
        <taxon>Viridiplantae</taxon>
        <taxon>Streptophyta</taxon>
        <taxon>Embryophyta</taxon>
        <taxon>Tracheophyta</taxon>
        <taxon>Spermatophyta</taxon>
        <taxon>Magnoliopsida</taxon>
        <taxon>eudicotyledons</taxon>
        <taxon>Gunneridae</taxon>
        <taxon>Pentapetalae</taxon>
        <taxon>rosids</taxon>
        <taxon>fabids</taxon>
        <taxon>Fagales</taxon>
        <taxon>Fagaceae</taxon>
        <taxon>Quercus</taxon>
    </lineage>
</organism>
<dbReference type="GO" id="GO:0009451">
    <property type="term" value="P:RNA modification"/>
    <property type="evidence" value="ECO:0007669"/>
    <property type="project" value="InterPro"/>
</dbReference>
<evidence type="ECO:0000256" key="1">
    <source>
        <dbReference type="ARBA" id="ARBA00022737"/>
    </source>
</evidence>
<keyword evidence="1" id="KW-0677">Repeat</keyword>
<dbReference type="Pfam" id="PF01535">
    <property type="entry name" value="PPR"/>
    <property type="match status" value="2"/>
</dbReference>
<dbReference type="InterPro" id="IPR011990">
    <property type="entry name" value="TPR-like_helical_dom_sf"/>
</dbReference>
<dbReference type="Gene3D" id="1.10.10.60">
    <property type="entry name" value="Homeodomain-like"/>
    <property type="match status" value="1"/>
</dbReference>
<proteinExistence type="predicted"/>
<dbReference type="PANTHER" id="PTHR47926:SF467">
    <property type="entry name" value="REPEAT-CONTAINING PROTEIN, PUTATIVE-RELATED"/>
    <property type="match status" value="1"/>
</dbReference>
<dbReference type="EMBL" id="PKMF04000703">
    <property type="protein sequence ID" value="KAK7821361.1"/>
    <property type="molecule type" value="Genomic_DNA"/>
</dbReference>
<evidence type="ECO:0000256" key="3">
    <source>
        <dbReference type="SAM" id="MobiDB-lite"/>
    </source>
</evidence>
<dbReference type="InterPro" id="IPR002885">
    <property type="entry name" value="PPR_rpt"/>
</dbReference>
<reference evidence="4 5" key="1">
    <citation type="journal article" date="2018" name="Sci. Data">
        <title>The draft genome sequence of cork oak.</title>
        <authorList>
            <person name="Ramos A.M."/>
            <person name="Usie A."/>
            <person name="Barbosa P."/>
            <person name="Barros P.M."/>
            <person name="Capote T."/>
            <person name="Chaves I."/>
            <person name="Simoes F."/>
            <person name="Abreu I."/>
            <person name="Carrasquinho I."/>
            <person name="Faro C."/>
            <person name="Guimaraes J.B."/>
            <person name="Mendonca D."/>
            <person name="Nobrega F."/>
            <person name="Rodrigues L."/>
            <person name="Saibo N.J.M."/>
            <person name="Varela M.C."/>
            <person name="Egas C."/>
            <person name="Matos J."/>
            <person name="Miguel C.M."/>
            <person name="Oliveira M.M."/>
            <person name="Ricardo C.P."/>
            <person name="Goncalves S."/>
        </authorList>
    </citation>
    <scope>NUCLEOTIDE SEQUENCE [LARGE SCALE GENOMIC DNA]</scope>
    <source>
        <strain evidence="5">cv. HL8</strain>
    </source>
</reference>
<evidence type="ECO:0000256" key="2">
    <source>
        <dbReference type="PROSITE-ProRule" id="PRU00708"/>
    </source>
</evidence>
<feature type="repeat" description="PPR" evidence="2">
    <location>
        <begin position="487"/>
        <end position="521"/>
    </location>
</feature>
<dbReference type="InterPro" id="IPR046960">
    <property type="entry name" value="PPR_At4g14850-like_plant"/>
</dbReference>
<comment type="caution">
    <text evidence="4">The sequence shown here is derived from an EMBL/GenBank/DDBJ whole genome shotgun (WGS) entry which is preliminary data.</text>
</comment>
<dbReference type="PANTHER" id="PTHR47926">
    <property type="entry name" value="PENTATRICOPEPTIDE REPEAT-CONTAINING PROTEIN"/>
    <property type="match status" value="1"/>
</dbReference>
<evidence type="ECO:0000313" key="5">
    <source>
        <dbReference type="Proteomes" id="UP000237347"/>
    </source>
</evidence>
<dbReference type="Proteomes" id="UP000237347">
    <property type="component" value="Unassembled WGS sequence"/>
</dbReference>
<feature type="repeat" description="PPR" evidence="2">
    <location>
        <begin position="247"/>
        <end position="281"/>
    </location>
</feature>
<dbReference type="PROSITE" id="PS51375">
    <property type="entry name" value="PPR"/>
    <property type="match status" value="2"/>
</dbReference>
<name>A0AAW0J4Z7_QUESU</name>
<protein>
    <submittedName>
        <fullName evidence="4">Pentatricopeptide repeat-containing protein</fullName>
    </submittedName>
</protein>
<dbReference type="GO" id="GO:0003723">
    <property type="term" value="F:RNA binding"/>
    <property type="evidence" value="ECO:0007669"/>
    <property type="project" value="InterPro"/>
</dbReference>
<evidence type="ECO:0000313" key="4">
    <source>
        <dbReference type="EMBL" id="KAK7821361.1"/>
    </source>
</evidence>
<sequence>MLVPEDSCIFELPQQPNGERENDSPRGCTPNLLIAIDLWLRVFSTGYHRGINKNREGKEMNVLCLSMSILSLSCCCFSFPSVSSNSSSLPKAATTTTTSFNLNSIPTLLRACKTSLHVRQLHAHIIRKGLITLFISLSTLSYTTSIFNRVRRPSRVYSQKSHFIHVVSLFIRMKIEVGVPDSYTYPSIIKACSTQCEVSLGSALHVSALRCEVEGDLFVRTSVIDFYGKCKHIFSARKLFDDISDKNVVSWTVMVAEYVTVGDLEEAKRLFSEMPQRNAASWNAIIGGLVKIGNWTNRNHFLIFLEMLLKFDGLHSVSCASDSFTEQLELQFLSDELDIAITDHGENPWLEPSQSHRRLLQFKFSKGLITLFISLSLSTLSYSTSIFNRVRRPSRVYSQKSHFIHVVSLFIRMKIEVGVPDSYTYPSIIKACSTQCEVSLGSALHGSALRCEVEGDLFVRTSLIDFYGKCKHIFSARKPFDDISDKNVVSWTVIVVEYVTVGDLEKAKRLFSEMPQRNAAYWNAIIGGLLGNLPSLPHPPSFDQSISAHDSKAPLVFSGDLDNLYDEKNSEMLLKFDGLHSVSCASDSFTEQLELQFLSDELDIAITDHGENPWLEEIYEKPQVPTKPAIGLTCNQSCHSVVPTLDDLSSQPFPWLSPDGAEYVKKFAILSTVMKALKVLLSFGCVLATPKGVLKHMHVEGLTAYHVKSHLQRGPKGPSAMHRRKCKKAGIALIAPPTLSSLTNPCQDFELRPSPSAGASPTHPAVYKMDSSSPL</sequence>
<keyword evidence="5" id="KW-1185">Reference proteome</keyword>
<accession>A0AAW0J4Z7</accession>